<dbReference type="EMBL" id="JAPZBS010000007">
    <property type="protein sequence ID" value="KAJ5368485.1"/>
    <property type="molecule type" value="Genomic_DNA"/>
</dbReference>
<dbReference type="InterPro" id="IPR008906">
    <property type="entry name" value="HATC_C_dom"/>
</dbReference>
<name>A0A9W9V6R6_9EURO</name>
<sequence>MITLPSPPSPKRNKLALYLTMSLHIILIVNPCDFWREHEHQYPTLVSIVRDIFTIPASGAGVERLFNSARDVCHYRRGRLNETAI</sequence>
<reference evidence="2" key="2">
    <citation type="journal article" date="2023" name="IMA Fungus">
        <title>Comparative genomic study of the Penicillium genus elucidates a diverse pangenome and 15 lateral gene transfer events.</title>
        <authorList>
            <person name="Petersen C."/>
            <person name="Sorensen T."/>
            <person name="Nielsen M.R."/>
            <person name="Sondergaard T.E."/>
            <person name="Sorensen J.L."/>
            <person name="Fitzpatrick D.A."/>
            <person name="Frisvad J.C."/>
            <person name="Nielsen K.L."/>
        </authorList>
    </citation>
    <scope>NUCLEOTIDE SEQUENCE</scope>
    <source>
        <strain evidence="2">IBT 29864</strain>
    </source>
</reference>
<protein>
    <recommendedName>
        <fullName evidence="1">HAT C-terminal dimerisation domain-containing protein</fullName>
    </recommendedName>
</protein>
<dbReference type="Pfam" id="PF05699">
    <property type="entry name" value="Dimer_Tnp_hAT"/>
    <property type="match status" value="1"/>
</dbReference>
<comment type="caution">
    <text evidence="2">The sequence shown here is derived from an EMBL/GenBank/DDBJ whole genome shotgun (WGS) entry which is preliminary data.</text>
</comment>
<dbReference type="AlphaFoldDB" id="A0A9W9V6R6"/>
<gene>
    <name evidence="2" type="ORF">N7496_008245</name>
</gene>
<dbReference type="PANTHER" id="PTHR47611">
    <property type="entry name" value="HAT DIMERISATION DOMAIN, C-TERMINAL"/>
    <property type="match status" value="1"/>
</dbReference>
<proteinExistence type="predicted"/>
<dbReference type="PANTHER" id="PTHR47611:SF1">
    <property type="entry name" value="CCHC-TYPE DOMAIN-CONTAINING PROTEIN"/>
    <property type="match status" value="1"/>
</dbReference>
<evidence type="ECO:0000313" key="2">
    <source>
        <dbReference type="EMBL" id="KAJ5368485.1"/>
    </source>
</evidence>
<dbReference type="SUPFAM" id="SSF53098">
    <property type="entry name" value="Ribonuclease H-like"/>
    <property type="match status" value="1"/>
</dbReference>
<feature type="domain" description="HAT C-terminal dimerisation" evidence="1">
    <location>
        <begin position="28"/>
        <end position="80"/>
    </location>
</feature>
<dbReference type="OrthoDB" id="4507940at2759"/>
<reference evidence="2" key="1">
    <citation type="submission" date="2022-11" db="EMBL/GenBank/DDBJ databases">
        <authorList>
            <person name="Petersen C."/>
        </authorList>
    </citation>
    <scope>NUCLEOTIDE SEQUENCE</scope>
    <source>
        <strain evidence="2">IBT 29864</strain>
    </source>
</reference>
<organism evidence="2 3">
    <name type="scientific">Penicillium cataractarum</name>
    <dbReference type="NCBI Taxonomy" id="2100454"/>
    <lineage>
        <taxon>Eukaryota</taxon>
        <taxon>Fungi</taxon>
        <taxon>Dikarya</taxon>
        <taxon>Ascomycota</taxon>
        <taxon>Pezizomycotina</taxon>
        <taxon>Eurotiomycetes</taxon>
        <taxon>Eurotiomycetidae</taxon>
        <taxon>Eurotiales</taxon>
        <taxon>Aspergillaceae</taxon>
        <taxon>Penicillium</taxon>
    </lineage>
</organism>
<dbReference type="Proteomes" id="UP001147782">
    <property type="component" value="Unassembled WGS sequence"/>
</dbReference>
<evidence type="ECO:0000259" key="1">
    <source>
        <dbReference type="Pfam" id="PF05699"/>
    </source>
</evidence>
<dbReference type="GO" id="GO:0046983">
    <property type="term" value="F:protein dimerization activity"/>
    <property type="evidence" value="ECO:0007669"/>
    <property type="project" value="InterPro"/>
</dbReference>
<accession>A0A9W9V6R6</accession>
<dbReference type="GeneID" id="81440343"/>
<dbReference type="RefSeq" id="XP_056553227.1">
    <property type="nucleotide sequence ID" value="XM_056701164.1"/>
</dbReference>
<keyword evidence="3" id="KW-1185">Reference proteome</keyword>
<dbReference type="InterPro" id="IPR012337">
    <property type="entry name" value="RNaseH-like_sf"/>
</dbReference>
<evidence type="ECO:0000313" key="3">
    <source>
        <dbReference type="Proteomes" id="UP001147782"/>
    </source>
</evidence>